<protein>
    <recommendedName>
        <fullName evidence="2">Deoxyribonuclease NucA/NucB domain-containing protein</fullName>
    </recommendedName>
</protein>
<feature type="signal peptide" evidence="1">
    <location>
        <begin position="1"/>
        <end position="20"/>
    </location>
</feature>
<accession>A0AAE9B1S5</accession>
<dbReference type="InterPro" id="IPR029476">
    <property type="entry name" value="DNase_NucA_NucB"/>
</dbReference>
<feature type="chain" id="PRO_5041982846" description="Deoxyribonuclease NucA/NucB domain-containing protein" evidence="1">
    <location>
        <begin position="21"/>
        <end position="346"/>
    </location>
</feature>
<dbReference type="Pfam" id="PF14040">
    <property type="entry name" value="DNase_NucA_NucB"/>
    <property type="match status" value="1"/>
</dbReference>
<gene>
    <name evidence="3" type="ORF">Sipo8835_11550</name>
</gene>
<dbReference type="AlphaFoldDB" id="A0AAE9B1S5"/>
<dbReference type="EMBL" id="SPAZ01000099">
    <property type="protein sequence ID" value="TQE35945.1"/>
    <property type="molecule type" value="Genomic_DNA"/>
</dbReference>
<dbReference type="Proteomes" id="UP000318720">
    <property type="component" value="Unassembled WGS sequence"/>
</dbReference>
<feature type="domain" description="Deoxyribonuclease NucA/NucB" evidence="2">
    <location>
        <begin position="260"/>
        <end position="344"/>
    </location>
</feature>
<dbReference type="RefSeq" id="WP_141581855.1">
    <property type="nucleotide sequence ID" value="NZ_JARAVA010000149.1"/>
</dbReference>
<evidence type="ECO:0000313" key="4">
    <source>
        <dbReference type="Proteomes" id="UP000318720"/>
    </source>
</evidence>
<comment type="caution">
    <text evidence="3">The sequence shown here is derived from an EMBL/GenBank/DDBJ whole genome shotgun (WGS) entry which is preliminary data.</text>
</comment>
<sequence length="346" mass="37383">MGRTTTSRLIAGSVAGFALAGTLVGTSSASTQSASAENRFAAMRLGAVETVQVNAAAVPSCKIGQIVITRTSMCLDTNARVDVYRNGKKTGQATFHIRHSMTLQAGKRNWKETFTVSKAKLVNASGIRMSVRVGAGKGITTKVDFPQGSTLGPARSGKVAYKTNVGKKKKQLTSSSYRFTFTKPGYTLGTFKYNSARYRCDDMFWGKKKRTRAPGCVFPQAGAVVNMGDLRYIGENIRNVRKKGGHYGEPGYGKPLHAISNEKQIDRNRDAVCGKAKPTPAEKAKGLTWCDEYPFASTKEGGTALPASQRGIKFVPPSEQQTQGGRVSGFKRTYRVFDGDPFYVAA</sequence>
<evidence type="ECO:0000313" key="3">
    <source>
        <dbReference type="EMBL" id="TQE35945.1"/>
    </source>
</evidence>
<name>A0AAE9B1S5_9ACTN</name>
<proteinExistence type="predicted"/>
<organism evidence="3 4">
    <name type="scientific">Streptomyces ipomoeae</name>
    <dbReference type="NCBI Taxonomy" id="103232"/>
    <lineage>
        <taxon>Bacteria</taxon>
        <taxon>Bacillati</taxon>
        <taxon>Actinomycetota</taxon>
        <taxon>Actinomycetes</taxon>
        <taxon>Kitasatosporales</taxon>
        <taxon>Streptomycetaceae</taxon>
        <taxon>Streptomyces</taxon>
    </lineage>
</organism>
<keyword evidence="1" id="KW-0732">Signal</keyword>
<evidence type="ECO:0000259" key="2">
    <source>
        <dbReference type="Pfam" id="PF14040"/>
    </source>
</evidence>
<evidence type="ECO:0000256" key="1">
    <source>
        <dbReference type="SAM" id="SignalP"/>
    </source>
</evidence>
<reference evidence="3 4" key="1">
    <citation type="submission" date="2019-03" db="EMBL/GenBank/DDBJ databases">
        <title>Comparative genomic analyses of the sweetpotato soil rot pathogen, Streptomyces ipomoeae.</title>
        <authorList>
            <person name="Ruschel Soares N."/>
            <person name="Badger J.H."/>
            <person name="Huguet-Tapia J.C."/>
            <person name="Clark C.A."/>
            <person name="Pettis G.S."/>
        </authorList>
    </citation>
    <scope>NUCLEOTIDE SEQUENCE [LARGE SCALE GENOMIC DNA]</scope>
    <source>
        <strain evidence="3 4">88-35</strain>
    </source>
</reference>